<dbReference type="EMBL" id="JAPEUX010000004">
    <property type="protein sequence ID" value="KAJ4354492.1"/>
    <property type="molecule type" value="Genomic_DNA"/>
</dbReference>
<dbReference type="Proteomes" id="UP001140513">
    <property type="component" value="Unassembled WGS sequence"/>
</dbReference>
<feature type="region of interest" description="Disordered" evidence="3">
    <location>
        <begin position="211"/>
        <end position="230"/>
    </location>
</feature>
<evidence type="ECO:0000256" key="3">
    <source>
        <dbReference type="SAM" id="MobiDB-lite"/>
    </source>
</evidence>
<dbReference type="InterPro" id="IPR003511">
    <property type="entry name" value="HORMA_dom"/>
</dbReference>
<reference evidence="5" key="1">
    <citation type="submission" date="2022-10" db="EMBL/GenBank/DDBJ databases">
        <title>Tapping the CABI collections for fungal endophytes: first genome assemblies for Collariella, Neodidymelliopsis, Ascochyta clinopodiicola, Didymella pomorum, Didymosphaeria variabile, Neocosmospora piperis and Neocucurbitaria cava.</title>
        <authorList>
            <person name="Hill R."/>
        </authorList>
    </citation>
    <scope>NUCLEOTIDE SEQUENCE</scope>
    <source>
        <strain evidence="5">IMI 356815</strain>
    </source>
</reference>
<dbReference type="SUPFAM" id="SSF56019">
    <property type="entry name" value="The spindle assembly checkpoint protein mad2"/>
    <property type="match status" value="1"/>
</dbReference>
<dbReference type="PROSITE" id="PS50815">
    <property type="entry name" value="HORMA"/>
    <property type="match status" value="1"/>
</dbReference>
<dbReference type="PANTHER" id="PTHR11842">
    <property type="entry name" value="MITOTIC SPINDLE ASSEMBLY CHECKPOINT PROTEIN MAD2"/>
    <property type="match status" value="1"/>
</dbReference>
<evidence type="ECO:0000256" key="2">
    <source>
        <dbReference type="SAM" id="Coils"/>
    </source>
</evidence>
<evidence type="ECO:0000313" key="5">
    <source>
        <dbReference type="EMBL" id="KAJ4354492.1"/>
    </source>
</evidence>
<gene>
    <name evidence="5" type="ORF">N0V89_006229</name>
</gene>
<feature type="domain" description="HORMA" evidence="4">
    <location>
        <begin position="6"/>
        <end position="263"/>
    </location>
</feature>
<dbReference type="InterPro" id="IPR045091">
    <property type="entry name" value="Mad2-like"/>
</dbReference>
<comment type="caution">
    <text evidence="5">The sequence shown here is derived from an EMBL/GenBank/DDBJ whole genome shotgun (WGS) entry which is preliminary data.</text>
</comment>
<dbReference type="OrthoDB" id="21254at2759"/>
<dbReference type="AlphaFoldDB" id="A0A9W8XM56"/>
<evidence type="ECO:0000256" key="1">
    <source>
        <dbReference type="ARBA" id="ARBA00010348"/>
    </source>
</evidence>
<evidence type="ECO:0000259" key="4">
    <source>
        <dbReference type="PROSITE" id="PS50815"/>
    </source>
</evidence>
<dbReference type="PANTHER" id="PTHR11842:SF10">
    <property type="entry name" value="MITOTIC SPINDLE ASSEMBLY CHECKPOINT PROTEIN MAD2B"/>
    <property type="match status" value="1"/>
</dbReference>
<keyword evidence="6" id="KW-1185">Reference proteome</keyword>
<keyword evidence="2" id="KW-0175">Coiled coil</keyword>
<dbReference type="RefSeq" id="XP_056072266.1">
    <property type="nucleotide sequence ID" value="XM_056214999.1"/>
</dbReference>
<dbReference type="GeneID" id="80909759"/>
<organism evidence="5 6">
    <name type="scientific">Didymosphaeria variabile</name>
    <dbReference type="NCBI Taxonomy" id="1932322"/>
    <lineage>
        <taxon>Eukaryota</taxon>
        <taxon>Fungi</taxon>
        <taxon>Dikarya</taxon>
        <taxon>Ascomycota</taxon>
        <taxon>Pezizomycotina</taxon>
        <taxon>Dothideomycetes</taxon>
        <taxon>Pleosporomycetidae</taxon>
        <taxon>Pleosporales</taxon>
        <taxon>Massarineae</taxon>
        <taxon>Didymosphaeriaceae</taxon>
        <taxon>Didymosphaeria</taxon>
    </lineage>
</organism>
<dbReference type="Pfam" id="PF02301">
    <property type="entry name" value="HORMA"/>
    <property type="match status" value="1"/>
</dbReference>
<feature type="coiled-coil region" evidence="2">
    <location>
        <begin position="117"/>
        <end position="144"/>
    </location>
</feature>
<protein>
    <recommendedName>
        <fullName evidence="4">HORMA domain-containing protein</fullName>
    </recommendedName>
</protein>
<evidence type="ECO:0000313" key="6">
    <source>
        <dbReference type="Proteomes" id="UP001140513"/>
    </source>
</evidence>
<dbReference type="Gene3D" id="3.30.900.10">
    <property type="entry name" value="HORMA domain"/>
    <property type="match status" value="1"/>
</dbReference>
<comment type="similarity">
    <text evidence="1">Belongs to the MAD2 family.</text>
</comment>
<proteinExistence type="inferred from homology"/>
<dbReference type="InterPro" id="IPR036570">
    <property type="entry name" value="HORMA_dom_sf"/>
</dbReference>
<sequence length="293" mass="32729">MPTTYLTTLSAFTHFLTAYIHNLLYLRHLYPLPSFLCTRFHNTPVYQSRHPDVCQWIKDAVAAVRDELLKGTVARIAIVVYHPGYDEGSGSVKILERYMLDVSGFPVVTREERFMDIEWEKSEKEKVEAEKRAAEEAAAAAAEVVGNKGKGKAKQKPEGLDADVDVNLSEQFRAAFITLTTRASQLEPLPPDCSFNISMELKDEADVDPPIGHPQKWVPSQPSLQKTGRKGAVLNDDEMHSRPEGEDLGGAKVTPIRTVEAGVFRFETWIEEGRAKFETHWPSQQSSLDSSAG</sequence>
<dbReference type="GO" id="GO:0016035">
    <property type="term" value="C:zeta DNA polymerase complex"/>
    <property type="evidence" value="ECO:0007669"/>
    <property type="project" value="TreeGrafter"/>
</dbReference>
<name>A0A9W8XM56_9PLEO</name>
<accession>A0A9W8XM56</accession>